<dbReference type="AlphaFoldDB" id="A0A6C0HMR6"/>
<evidence type="ECO:0000259" key="1">
    <source>
        <dbReference type="Pfam" id="PF00080"/>
    </source>
</evidence>
<dbReference type="InterPro" id="IPR001424">
    <property type="entry name" value="SOD_Cu_Zn_dom"/>
</dbReference>
<dbReference type="GO" id="GO:0006801">
    <property type="term" value="P:superoxide metabolic process"/>
    <property type="evidence" value="ECO:0007669"/>
    <property type="project" value="InterPro"/>
</dbReference>
<evidence type="ECO:0000313" key="2">
    <source>
        <dbReference type="EMBL" id="QHT81233.1"/>
    </source>
</evidence>
<accession>A0A6C0HMR6</accession>
<dbReference type="InterPro" id="IPR036423">
    <property type="entry name" value="SOD-like_Cu/Zn_dom_sf"/>
</dbReference>
<name>A0A6C0HMR6_9ZZZZ</name>
<dbReference type="InterPro" id="IPR018152">
    <property type="entry name" value="SOD_Cu/Zn_BS"/>
</dbReference>
<organism evidence="2">
    <name type="scientific">viral metagenome</name>
    <dbReference type="NCBI Taxonomy" id="1070528"/>
    <lineage>
        <taxon>unclassified sequences</taxon>
        <taxon>metagenomes</taxon>
        <taxon>organismal metagenomes</taxon>
    </lineage>
</organism>
<dbReference type="PROSITE" id="PS00332">
    <property type="entry name" value="SOD_CU_ZN_2"/>
    <property type="match status" value="1"/>
</dbReference>
<dbReference type="InterPro" id="IPR024134">
    <property type="entry name" value="SOD_Cu/Zn_/chaperone"/>
</dbReference>
<dbReference type="CDD" id="cd00305">
    <property type="entry name" value="Cu-Zn_Superoxide_Dismutase"/>
    <property type="match status" value="1"/>
</dbReference>
<sequence>MGQAPSNIDIKEAVTVFSVSDTATNKGKISGVVIFKQYDDHVKVTMNLTGLKRNKKHGFHIHVNGDLREGCKSCCSHYNPTGNTHGGLRDENSHAGDLGNIEGDSKGECATSFTTGKFTVSEIVGRSLIIHEDEDDLGRGDEKDSETTGHSGARIACAIIGIVSENC</sequence>
<dbReference type="SUPFAM" id="SSF49329">
    <property type="entry name" value="Cu,Zn superoxide dismutase-like"/>
    <property type="match status" value="1"/>
</dbReference>
<dbReference type="GO" id="GO:0005507">
    <property type="term" value="F:copper ion binding"/>
    <property type="evidence" value="ECO:0007669"/>
    <property type="project" value="InterPro"/>
</dbReference>
<protein>
    <recommendedName>
        <fullName evidence="1">Superoxide dismutase copper/zinc binding domain-containing protein</fullName>
    </recommendedName>
</protein>
<feature type="domain" description="Superoxide dismutase copper/zinc binding" evidence="1">
    <location>
        <begin position="30"/>
        <end position="160"/>
    </location>
</feature>
<dbReference type="PANTHER" id="PTHR10003">
    <property type="entry name" value="SUPEROXIDE DISMUTASE CU-ZN -RELATED"/>
    <property type="match status" value="1"/>
</dbReference>
<dbReference type="Pfam" id="PF00080">
    <property type="entry name" value="Sod_Cu"/>
    <property type="match status" value="1"/>
</dbReference>
<proteinExistence type="predicted"/>
<reference evidence="2" key="1">
    <citation type="journal article" date="2020" name="Nature">
        <title>Giant virus diversity and host interactions through global metagenomics.</title>
        <authorList>
            <person name="Schulz F."/>
            <person name="Roux S."/>
            <person name="Paez-Espino D."/>
            <person name="Jungbluth S."/>
            <person name="Walsh D.A."/>
            <person name="Denef V.J."/>
            <person name="McMahon K.D."/>
            <person name="Konstantinidis K.T."/>
            <person name="Eloe-Fadrosh E.A."/>
            <person name="Kyrpides N.C."/>
            <person name="Woyke T."/>
        </authorList>
    </citation>
    <scope>NUCLEOTIDE SEQUENCE</scope>
    <source>
        <strain evidence="2">GVMAG-M-3300023184-13</strain>
    </source>
</reference>
<dbReference type="PRINTS" id="PR00068">
    <property type="entry name" value="CUZNDISMTASE"/>
</dbReference>
<dbReference type="Gene3D" id="2.60.40.200">
    <property type="entry name" value="Superoxide dismutase, copper/zinc binding domain"/>
    <property type="match status" value="1"/>
</dbReference>
<dbReference type="EMBL" id="MN739979">
    <property type="protein sequence ID" value="QHT81233.1"/>
    <property type="molecule type" value="Genomic_DNA"/>
</dbReference>